<dbReference type="CTD" id="108712287"/>
<dbReference type="InterPro" id="IPR018358">
    <property type="entry name" value="Disintegrin_CS"/>
</dbReference>
<dbReference type="SMART" id="SM00608">
    <property type="entry name" value="ACR"/>
    <property type="match status" value="1"/>
</dbReference>
<feature type="domain" description="Disintegrin" evidence="9">
    <location>
        <begin position="402"/>
        <end position="488"/>
    </location>
</feature>
<dbReference type="FunFam" id="3.40.390.10:FF:000002">
    <property type="entry name" value="Disintegrin and metalloproteinase domain-containing protein 22"/>
    <property type="match status" value="1"/>
</dbReference>
<evidence type="ECO:0000256" key="8">
    <source>
        <dbReference type="SAM" id="SignalP"/>
    </source>
</evidence>
<feature type="active site" evidence="7">
    <location>
        <position position="335"/>
    </location>
</feature>
<dbReference type="SUPFAM" id="SSF55486">
    <property type="entry name" value="Metalloproteases ('zincins'), catalytic domain"/>
    <property type="match status" value="1"/>
</dbReference>
<keyword evidence="4" id="KW-0472">Membrane</keyword>
<dbReference type="CDD" id="cd04269">
    <property type="entry name" value="ZnMc_adamalysin_II_like"/>
    <property type="match status" value="1"/>
</dbReference>
<dbReference type="InterPro" id="IPR001590">
    <property type="entry name" value="Peptidase_M12B"/>
</dbReference>
<dbReference type="Gene3D" id="3.40.390.10">
    <property type="entry name" value="Collagenase (Catalytic Domain)"/>
    <property type="match status" value="1"/>
</dbReference>
<feature type="disulfide bond" evidence="6">
    <location>
        <begin position="460"/>
        <end position="480"/>
    </location>
</feature>
<dbReference type="Proteomes" id="UP000186698">
    <property type="component" value="Chromosome 3S"/>
</dbReference>
<comment type="subcellular location">
    <subcellularLocation>
        <location evidence="1">Membrane</location>
        <topology evidence="1">Single-pass type I membrane protein</topology>
    </subcellularLocation>
</comment>
<keyword evidence="7" id="KW-0479">Metal-binding</keyword>
<dbReference type="GO" id="GO:0006508">
    <property type="term" value="P:proteolysis"/>
    <property type="evidence" value="ECO:0000318"/>
    <property type="project" value="GO_Central"/>
</dbReference>
<evidence type="ECO:0000313" key="11">
    <source>
        <dbReference type="Proteomes" id="UP000186698"/>
    </source>
</evidence>
<dbReference type="InterPro" id="IPR036436">
    <property type="entry name" value="Disintegrin_dom_sf"/>
</dbReference>
<proteinExistence type="predicted"/>
<dbReference type="GeneID" id="108712287"/>
<keyword evidence="8" id="KW-0732">Signal</keyword>
<dbReference type="Pfam" id="PF01421">
    <property type="entry name" value="Reprolysin"/>
    <property type="match status" value="1"/>
</dbReference>
<keyword evidence="7" id="KW-0862">Zinc</keyword>
<dbReference type="PROSITE" id="PS50214">
    <property type="entry name" value="DISINTEGRIN_2"/>
    <property type="match status" value="1"/>
</dbReference>
<feature type="binding site" evidence="7">
    <location>
        <position position="338"/>
    </location>
    <ligand>
        <name>Zn(2+)</name>
        <dbReference type="ChEBI" id="CHEBI:29105"/>
        <note>catalytic</note>
    </ligand>
</feature>
<evidence type="ECO:0000259" key="9">
    <source>
        <dbReference type="PROSITE" id="PS50214"/>
    </source>
</evidence>
<dbReference type="PROSITE" id="PS50215">
    <property type="entry name" value="ADAM_MEPRO"/>
    <property type="match status" value="1"/>
</dbReference>
<name>A0A8J0UN56_XENLA</name>
<reference evidence="12" key="2">
    <citation type="submission" date="2025-08" db="UniProtKB">
        <authorList>
            <consortium name="RefSeq"/>
        </authorList>
    </citation>
    <scope>IDENTIFICATION</scope>
    <source>
        <strain evidence="12">J_2021</strain>
        <tissue evidence="12">Erythrocytes</tissue>
    </source>
</reference>
<evidence type="ECO:0000256" key="4">
    <source>
        <dbReference type="ARBA" id="ARBA00023136"/>
    </source>
</evidence>
<dbReference type="PROSITE" id="PS00427">
    <property type="entry name" value="DISINTEGRIN_1"/>
    <property type="match status" value="1"/>
</dbReference>
<dbReference type="PROSITE" id="PS01186">
    <property type="entry name" value="EGF_2"/>
    <property type="match status" value="1"/>
</dbReference>
<feature type="disulfide bond" evidence="7">
    <location>
        <begin position="309"/>
        <end position="389"/>
    </location>
</feature>
<evidence type="ECO:0000259" key="10">
    <source>
        <dbReference type="PROSITE" id="PS50215"/>
    </source>
</evidence>
<dbReference type="InterPro" id="IPR001762">
    <property type="entry name" value="Disintegrin_dom"/>
</dbReference>
<dbReference type="InterPro" id="IPR034027">
    <property type="entry name" value="Reprolysin_adamalysin"/>
</dbReference>
<sequence>MTMAASAMIFAGLLTCLVLVLHISTLPTSQEYDVVFPQRQHAQYKRDTQQDMYPVRVQYELLLENRPLILLLEKTQGLIHKEYTETRYQQDGTPTTNRPKIKDHCLYQGRVKDDPNSLVSLSTCNGLSGFILTQGSAFLIHPLKETDSEEHALYAYDPKEEASRTCGVTATSMAEDESNMTTYSIDPAEKQEILNSTKYVQLYVVADHSMFLKYNNSTEILKQRIYEMMNYANMVYKPLNIFLALCGLEIWENGDQFTVPTTINACLGNFSEWQSKNLLPRKPHDNAQFLTNVNFDGPTIGLAYIGAMCSAVYSAGVIQDYSKVAISVAATMAHEMGHNFGMEHDSTNCSCSASSCIMSPYASAPAASLFSACSIHDFQNYLLTKKPTCLSDIPLKTDILTPPVCGNKFLEVGEDCDCGTVQECTNKCCDAANCTFKPNVQCAEGECCDNCQIKAAGHVCRASKGECDLDDLCDGVSSFCPSDHFRVNGFPCMSGQGYCYNGSCPTMLHQCNAIWGADTAVSVSSCFDMNTRGVIYGHCKQNGTIYLPCAPVDIMCGVLFCINGSTSSLIYGSIVVNPTCKGLLTPEGMVPSGAKCSDEKVCSNHQCVTTETAYGSSGCDSKCPKNAVCDTELNCQCTKGWAPPNCDVAVASNSSASESNQEDLAIDYLIITDM</sequence>
<accession>A0A8J0UN56</accession>
<dbReference type="GO" id="GO:0004222">
    <property type="term" value="F:metalloendopeptidase activity"/>
    <property type="evidence" value="ECO:0000318"/>
    <property type="project" value="GO_Central"/>
</dbReference>
<dbReference type="OrthoDB" id="5951731at2759"/>
<protein>
    <submittedName>
        <fullName evidence="12">Zinc metalloproteinase-disintegrin-like lachestatin-2 isoform X1</fullName>
    </submittedName>
</protein>
<evidence type="ECO:0000256" key="5">
    <source>
        <dbReference type="ARBA" id="ARBA00023157"/>
    </source>
</evidence>
<dbReference type="KEGG" id="xla:108712287"/>
<keyword evidence="2" id="KW-0812">Transmembrane</keyword>
<dbReference type="SMART" id="SM00050">
    <property type="entry name" value="DISIN"/>
    <property type="match status" value="1"/>
</dbReference>
<dbReference type="InterPro" id="IPR006586">
    <property type="entry name" value="ADAM_Cys-rich"/>
</dbReference>
<dbReference type="InterPro" id="IPR024079">
    <property type="entry name" value="MetalloPept_cat_dom_sf"/>
</dbReference>
<keyword evidence="5 7" id="KW-1015">Disulfide bond</keyword>
<dbReference type="GO" id="GO:0005886">
    <property type="term" value="C:plasma membrane"/>
    <property type="evidence" value="ECO:0000318"/>
    <property type="project" value="GO_Central"/>
</dbReference>
<evidence type="ECO:0000256" key="1">
    <source>
        <dbReference type="ARBA" id="ARBA00004479"/>
    </source>
</evidence>
<gene>
    <name evidence="12" type="primary">adam28.3.S</name>
</gene>
<dbReference type="Pfam" id="PF08516">
    <property type="entry name" value="ADAM_CR"/>
    <property type="match status" value="1"/>
</dbReference>
<evidence type="ECO:0000256" key="6">
    <source>
        <dbReference type="PROSITE-ProRule" id="PRU00068"/>
    </source>
</evidence>
<evidence type="ECO:0000256" key="7">
    <source>
        <dbReference type="PROSITE-ProRule" id="PRU00276"/>
    </source>
</evidence>
<feature type="binding site" evidence="7">
    <location>
        <position position="344"/>
    </location>
    <ligand>
        <name>Zn(2+)</name>
        <dbReference type="ChEBI" id="CHEBI:29105"/>
        <note>catalytic</note>
    </ligand>
</feature>
<dbReference type="SUPFAM" id="SSF57552">
    <property type="entry name" value="Blood coagulation inhibitor (disintegrin)"/>
    <property type="match status" value="1"/>
</dbReference>
<organism evidence="11 12">
    <name type="scientific">Xenopus laevis</name>
    <name type="common">African clawed frog</name>
    <dbReference type="NCBI Taxonomy" id="8355"/>
    <lineage>
        <taxon>Eukaryota</taxon>
        <taxon>Metazoa</taxon>
        <taxon>Chordata</taxon>
        <taxon>Craniata</taxon>
        <taxon>Vertebrata</taxon>
        <taxon>Euteleostomi</taxon>
        <taxon>Amphibia</taxon>
        <taxon>Batrachia</taxon>
        <taxon>Anura</taxon>
        <taxon>Pipoidea</taxon>
        <taxon>Pipidae</taxon>
        <taxon>Xenopodinae</taxon>
        <taxon>Xenopus</taxon>
        <taxon>Xenopus</taxon>
    </lineage>
</organism>
<dbReference type="Gene3D" id="4.10.70.10">
    <property type="entry name" value="Disintegrin domain"/>
    <property type="match status" value="1"/>
</dbReference>
<dbReference type="AlphaFoldDB" id="A0A8J0UN56"/>
<feature type="disulfide bond" evidence="7">
    <location>
        <begin position="349"/>
        <end position="373"/>
    </location>
</feature>
<evidence type="ECO:0000313" key="12">
    <source>
        <dbReference type="RefSeq" id="XP_018110023.2"/>
    </source>
</evidence>
<dbReference type="PANTHER" id="PTHR11905:SF255">
    <property type="entry name" value="ZINC METALLOPROTEINASE-DISINTEGRIN-LIKE BOTHROJARIN-1"/>
    <property type="match status" value="1"/>
</dbReference>
<dbReference type="GO" id="GO:0046872">
    <property type="term" value="F:metal ion binding"/>
    <property type="evidence" value="ECO:0007669"/>
    <property type="project" value="UniProtKB-KW"/>
</dbReference>
<feature type="binding site" evidence="7">
    <location>
        <position position="334"/>
    </location>
    <ligand>
        <name>Zn(2+)</name>
        <dbReference type="ChEBI" id="CHEBI:29105"/>
        <note>catalytic</note>
    </ligand>
</feature>
<feature type="disulfide bond" evidence="7">
    <location>
        <begin position="351"/>
        <end position="356"/>
    </location>
</feature>
<keyword evidence="11" id="KW-1185">Reference proteome</keyword>
<feature type="chain" id="PRO_5035151854" evidence="8">
    <location>
        <begin position="32"/>
        <end position="674"/>
    </location>
</feature>
<evidence type="ECO:0000256" key="3">
    <source>
        <dbReference type="ARBA" id="ARBA00022989"/>
    </source>
</evidence>
<evidence type="ECO:0000256" key="2">
    <source>
        <dbReference type="ARBA" id="ARBA00022692"/>
    </source>
</evidence>
<feature type="signal peptide" evidence="8">
    <location>
        <begin position="1"/>
        <end position="31"/>
    </location>
</feature>
<dbReference type="PRINTS" id="PR00289">
    <property type="entry name" value="DISINTEGRIN"/>
</dbReference>
<dbReference type="InterPro" id="IPR002870">
    <property type="entry name" value="Peptidase_M12B_N"/>
</dbReference>
<dbReference type="InterPro" id="IPR000742">
    <property type="entry name" value="EGF"/>
</dbReference>
<dbReference type="Pfam" id="PF01562">
    <property type="entry name" value="Pep_M12B_propep"/>
    <property type="match status" value="1"/>
</dbReference>
<dbReference type="Pfam" id="PF00200">
    <property type="entry name" value="Disintegrin"/>
    <property type="match status" value="1"/>
</dbReference>
<dbReference type="PANTHER" id="PTHR11905">
    <property type="entry name" value="ADAM A DISINTEGRIN AND METALLOPROTEASE DOMAIN"/>
    <property type="match status" value="1"/>
</dbReference>
<dbReference type="FunFam" id="4.10.70.10:FF:000001">
    <property type="entry name" value="Disintegrin and metalloproteinase domain-containing protein 22"/>
    <property type="match status" value="1"/>
</dbReference>
<keyword evidence="3" id="KW-1133">Transmembrane helix</keyword>
<reference evidence="11" key="1">
    <citation type="submission" date="2024-06" db="UniProtKB">
        <authorList>
            <consortium name="RefSeq"/>
        </authorList>
    </citation>
    <scope>NUCLEOTIDE SEQUENCE [LARGE SCALE GENOMIC DNA]</scope>
    <source>
        <strain evidence="11">J_2021</strain>
    </source>
</reference>
<feature type="domain" description="Peptidase M12B" evidence="10">
    <location>
        <begin position="198"/>
        <end position="394"/>
    </location>
</feature>
<dbReference type="RefSeq" id="XP_018110023.2">
    <property type="nucleotide sequence ID" value="XM_018254534.2"/>
</dbReference>